<evidence type="ECO:0000313" key="3">
    <source>
        <dbReference type="Proteomes" id="UP000234382"/>
    </source>
</evidence>
<reference evidence="3" key="1">
    <citation type="submission" date="2017-03" db="EMBL/GenBank/DDBJ databases">
        <authorList>
            <person name="Monnet C."/>
        </authorList>
    </citation>
    <scope>NUCLEOTIDE SEQUENCE [LARGE SCALE GENOMIC DNA]</scope>
    <source>
        <strain evidence="3">ATCC 49514</strain>
    </source>
</reference>
<sequence>MNNDGLKLLHQDLAASPPGEAMRLGIVGNSPEDVSLRWERWNELADYERQLQKQEEEAGSDRGDRIYGLADVGDAYGDLDRLKSSPTLVWQMENHIGQGRNEVDDGVLERVVEDAIADARNPNRTERVPARGDASRWWEDEHDTYVGSGESNGSPMDLLEADETVMLLRRRIIDALVHAQEMARQPQQRAEAERYVKQEMTAANEHVEVAARKYLSAARGFRETLRDEHVPESVHEVFEVNERVAASRGAAMIAYSAALHQGAQRTAPFMAGVRRSLSERFPHQVNDIMASKAGRLAEKSSVESALRLTPKNPATWYPDVDKTGDQVREYVEASFERDQLDWDEMTARRHVPRTATLRGQGLGMACYDVMSSEQKEVSDRWRRLSNVERESLDDGGVNSRIAHEYSRMIGIPEMPALGLEDRSKIPSESLRVQKSMIERTHTPESVYSVEPPTVTTVTETTVEREG</sequence>
<proteinExistence type="predicted"/>
<protein>
    <submittedName>
        <fullName evidence="2">Uncharacterized protein</fullName>
    </submittedName>
</protein>
<dbReference type="RefSeq" id="WP_145996217.1">
    <property type="nucleotide sequence ID" value="NZ_FXYX01000018.1"/>
</dbReference>
<dbReference type="Proteomes" id="UP000234382">
    <property type="component" value="Unassembled WGS sequence"/>
</dbReference>
<dbReference type="AlphaFoldDB" id="A0A2H1JVG5"/>
<feature type="region of interest" description="Disordered" evidence="1">
    <location>
        <begin position="436"/>
        <end position="466"/>
    </location>
</feature>
<evidence type="ECO:0000256" key="1">
    <source>
        <dbReference type="SAM" id="MobiDB-lite"/>
    </source>
</evidence>
<dbReference type="EMBL" id="FXYX01000018">
    <property type="protein sequence ID" value="SMX91304.1"/>
    <property type="molecule type" value="Genomic_DNA"/>
</dbReference>
<evidence type="ECO:0000313" key="2">
    <source>
        <dbReference type="EMBL" id="SMX91304.1"/>
    </source>
</evidence>
<gene>
    <name evidence="2" type="ORF">BI49514_02386</name>
</gene>
<feature type="compositionally biased region" description="Low complexity" evidence="1">
    <location>
        <begin position="449"/>
        <end position="460"/>
    </location>
</feature>
<accession>A0A2H1JVG5</accession>
<keyword evidence="3" id="KW-1185">Reference proteome</keyword>
<organism evidence="2 3">
    <name type="scientific">Brevibacterium iodinum ATCC 49514</name>
    <dbReference type="NCBI Taxonomy" id="1255616"/>
    <lineage>
        <taxon>Bacteria</taxon>
        <taxon>Bacillati</taxon>
        <taxon>Actinomycetota</taxon>
        <taxon>Actinomycetes</taxon>
        <taxon>Micrococcales</taxon>
        <taxon>Brevibacteriaceae</taxon>
        <taxon>Brevibacterium</taxon>
    </lineage>
</organism>
<name>A0A2H1JVG5_9MICO</name>